<sequence length="62" mass="6304">MNLYGLRRMVLTAFPLVEIAAAVSAGAPSNGLLMLGQFSAPAEVTTAAATRHAVSGMTSQPS</sequence>
<accession>A0A1I2H605</accession>
<evidence type="ECO:0000313" key="1">
    <source>
        <dbReference type="EMBL" id="SFF24417.1"/>
    </source>
</evidence>
<proteinExistence type="predicted"/>
<reference evidence="2" key="1">
    <citation type="submission" date="2016-10" db="EMBL/GenBank/DDBJ databases">
        <authorList>
            <person name="Varghese N."/>
            <person name="Submissions S."/>
        </authorList>
    </citation>
    <scope>NUCLEOTIDE SEQUENCE [LARGE SCALE GENOMIC DNA]</scope>
    <source>
        <strain evidence="2">DSM 27981</strain>
    </source>
</reference>
<dbReference type="EMBL" id="FONX01000019">
    <property type="protein sequence ID" value="SFF24417.1"/>
    <property type="molecule type" value="Genomic_DNA"/>
</dbReference>
<organism evidence="1 2">
    <name type="scientific">Paracidovorax wautersii</name>
    <dbReference type="NCBI Taxonomy" id="1177982"/>
    <lineage>
        <taxon>Bacteria</taxon>
        <taxon>Pseudomonadati</taxon>
        <taxon>Pseudomonadota</taxon>
        <taxon>Betaproteobacteria</taxon>
        <taxon>Burkholderiales</taxon>
        <taxon>Comamonadaceae</taxon>
        <taxon>Paracidovorax</taxon>
    </lineage>
</organism>
<name>A0A1I2H605_9BURK</name>
<keyword evidence="2" id="KW-1185">Reference proteome</keyword>
<protein>
    <submittedName>
        <fullName evidence="1">Uncharacterized protein</fullName>
    </submittedName>
</protein>
<dbReference type="Proteomes" id="UP000199119">
    <property type="component" value="Unassembled WGS sequence"/>
</dbReference>
<dbReference type="AlphaFoldDB" id="A0A1I2H605"/>
<evidence type="ECO:0000313" key="2">
    <source>
        <dbReference type="Proteomes" id="UP000199119"/>
    </source>
</evidence>
<gene>
    <name evidence="1" type="ORF">SAMN04489711_11934</name>
</gene>